<evidence type="ECO:0000259" key="2">
    <source>
        <dbReference type="Pfam" id="PF20694"/>
    </source>
</evidence>
<reference evidence="3 4" key="1">
    <citation type="submission" date="2024-11" db="EMBL/GenBank/DDBJ databases">
        <title>Chromosome-level genome assembly of the freshwater bivalve Anodonta woodiana.</title>
        <authorList>
            <person name="Chen X."/>
        </authorList>
    </citation>
    <scope>NUCLEOTIDE SEQUENCE [LARGE SCALE GENOMIC DNA]</scope>
    <source>
        <strain evidence="3">MN2024</strain>
        <tissue evidence="3">Gills</tissue>
    </source>
</reference>
<feature type="compositionally biased region" description="Basic and acidic residues" evidence="1">
    <location>
        <begin position="1101"/>
        <end position="1113"/>
    </location>
</feature>
<feature type="compositionally biased region" description="Polar residues" evidence="1">
    <location>
        <begin position="219"/>
        <end position="235"/>
    </location>
</feature>
<proteinExistence type="predicted"/>
<sequence length="1120" mass="127640">MQDYIEGTDPNNAEELHTMKDSNSTGILSIRENRNKSLDFKNDTPEQWQNKFKSSKDNRHATGVREQKPPQTLPEMVKPSNFQCWERLSFDLSQQCKRAHQEASYNMPTPPPTPQKNQTMTSSVFDSSKIGCDGGGIAEGGYLSRQSRRSKASFPSPISIVVDDSGDNEAESPTKFTGSLSDLQKHDIIQSLKEMDEENREYCFKVLESAMKNRGSARDISTISTADDTSLQHSPRPNLKRQLSKDSIEERGNVRGCKRVSTREIEEESSDGDLLSCNIIGINQTECCPQSTVDSKMPSDNVTNLPAYISTNHEKGIKVRESDIIVEQRFSTRRVTTENVGNVKYLNEHPVPESPDMQHFNLKDIALTSPFLSKSGRQDGNGNVFIFPDVTTAKGLDSNNDQMFLEESSNKINDNATRRKETKGKVNDFQNRDIMHAENFDSVPQYVSKTGFLWPENANNTKPILFSPRIVSGNAQPKFPISAKAETCSSNTLLKLATSTASNLSKTGDYPAMIRRDPDEDEFILKSNDLYARSTLVSDNPQLSPSSREINEILRRSWTKRSISDIERSPSEKEIREMRRETDRKYDRSWSDPTFDPRQHRVGGSALNRNPFNIDTNDEIFCDMGEDDFAAKRTGNVLMRSIHEKRRDPWASDVRRKLFGTVFEALYSITSGTSYDDKDPLSGSFGIPEEVARFLHSRNFHPEDLQNLREICQRRKPIPNDVFNRGGFLNEDDGYHPSDMGKRFDNYRAQSPYCYMELHEEDDAGLFPTSLAGIRRYRDRECHSTVKYPTPSCVWGSSRHRMRRRGDIDVRLTCESIAEKTRQVKEILKDLQHEDKKCDCFKVEEEILTMARDAFAKIRRQDDSKPSFQQFNKELQETNETVYQSLKILAGMKSLCKYGRSLEDILPGSVIFRLNCPTLEALEDLWATYRSGSLLRDFEEAFVTDELKHKFSADSIKLMISISEDYYNTCKCELGHTETKRSKEGDTDVQELKMSTPKKPAAESQSPHLNAVHVRSRSAPVTGSRPSTPLDLLSPLSRERKFSDSSIEQSPRRAFQEINVGKDFPCSPTKKSFLDNVVWTDEKSKSPKASPKRKTFGFKPPWEHENFHPELESPIKSPRW</sequence>
<evidence type="ECO:0000313" key="4">
    <source>
        <dbReference type="Proteomes" id="UP001634394"/>
    </source>
</evidence>
<keyword evidence="4" id="KW-1185">Reference proteome</keyword>
<feature type="region of interest" description="Disordered" evidence="1">
    <location>
        <begin position="587"/>
        <end position="609"/>
    </location>
</feature>
<dbReference type="Proteomes" id="UP001634394">
    <property type="component" value="Unassembled WGS sequence"/>
</dbReference>
<feature type="region of interest" description="Disordered" evidence="1">
    <location>
        <begin position="215"/>
        <end position="244"/>
    </location>
</feature>
<name>A0ABD3XH33_SINWO</name>
<accession>A0ABD3XH33</accession>
<evidence type="ECO:0000256" key="1">
    <source>
        <dbReference type="SAM" id="MobiDB-lite"/>
    </source>
</evidence>
<dbReference type="InterPro" id="IPR049341">
    <property type="entry name" value="TRADD-like_N"/>
</dbReference>
<gene>
    <name evidence="3" type="ORF">ACJMK2_025623</name>
</gene>
<comment type="caution">
    <text evidence="3">The sequence shown here is derived from an EMBL/GenBank/DDBJ whole genome shotgun (WGS) entry which is preliminary data.</text>
</comment>
<organism evidence="3 4">
    <name type="scientific">Sinanodonta woodiana</name>
    <name type="common">Chinese pond mussel</name>
    <name type="synonym">Anodonta woodiana</name>
    <dbReference type="NCBI Taxonomy" id="1069815"/>
    <lineage>
        <taxon>Eukaryota</taxon>
        <taxon>Metazoa</taxon>
        <taxon>Spiralia</taxon>
        <taxon>Lophotrochozoa</taxon>
        <taxon>Mollusca</taxon>
        <taxon>Bivalvia</taxon>
        <taxon>Autobranchia</taxon>
        <taxon>Heteroconchia</taxon>
        <taxon>Palaeoheterodonta</taxon>
        <taxon>Unionida</taxon>
        <taxon>Unionoidea</taxon>
        <taxon>Unionidae</taxon>
        <taxon>Unioninae</taxon>
        <taxon>Sinanodonta</taxon>
    </lineage>
</organism>
<feature type="domain" description="TRADD-like N-terminal" evidence="2">
    <location>
        <begin position="897"/>
        <end position="935"/>
    </location>
</feature>
<feature type="compositionally biased region" description="Basic and acidic residues" evidence="1">
    <location>
        <begin position="54"/>
        <end position="68"/>
    </location>
</feature>
<feature type="region of interest" description="Disordered" evidence="1">
    <location>
        <begin position="978"/>
        <end position="1033"/>
    </location>
</feature>
<feature type="compositionally biased region" description="Low complexity" evidence="1">
    <location>
        <begin position="1024"/>
        <end position="1033"/>
    </location>
</feature>
<feature type="compositionally biased region" description="Basic and acidic residues" evidence="1">
    <location>
        <begin position="31"/>
        <end position="44"/>
    </location>
</feature>
<dbReference type="AlphaFoldDB" id="A0ABD3XH33"/>
<protein>
    <recommendedName>
        <fullName evidence="2">TRADD-like N-terminal domain-containing protein</fullName>
    </recommendedName>
</protein>
<dbReference type="EMBL" id="JBJQND010000002">
    <property type="protein sequence ID" value="KAL3885572.1"/>
    <property type="molecule type" value="Genomic_DNA"/>
</dbReference>
<feature type="region of interest" description="Disordered" evidence="1">
    <location>
        <begin position="1081"/>
        <end position="1120"/>
    </location>
</feature>
<feature type="region of interest" description="Disordered" evidence="1">
    <location>
        <begin position="1"/>
        <end position="76"/>
    </location>
</feature>
<feature type="compositionally biased region" description="Basic and acidic residues" evidence="1">
    <location>
        <begin position="587"/>
        <end position="599"/>
    </location>
</feature>
<evidence type="ECO:0000313" key="3">
    <source>
        <dbReference type="EMBL" id="KAL3885572.1"/>
    </source>
</evidence>
<dbReference type="Pfam" id="PF20694">
    <property type="entry name" value="TRADD-like_N"/>
    <property type="match status" value="1"/>
</dbReference>